<dbReference type="InterPro" id="IPR009056">
    <property type="entry name" value="Cyt_c-like_dom"/>
</dbReference>
<evidence type="ECO:0000256" key="11">
    <source>
        <dbReference type="ARBA" id="ARBA00023004"/>
    </source>
</evidence>
<comment type="similarity">
    <text evidence="12">Belongs to the SoxA family.</text>
</comment>
<keyword evidence="8" id="KW-0732">Signal</keyword>
<sequence>MKRKLTFILATLLLGACIGAKASPVEDRNDLITYYKQIFPDIKFEDYIYGTLSMNTSAKSQYDDIMAFPPYAIDLDKGQKVWESPFKNGKQFSSCFPDGGKNVAGIYPYYDKATARVVTFENAINACLRANGEQDLSYGESEMGLLTAYARSLSDGMKINVRVEGVDALAAYEKGKAYYYTRRGQLNFSCASCHVNNAGKFLRGDQLSMMIGQASHWPEFLAGTDIVTLQKRFMQCNRNTREIPLKANSEEYNDLEYFLTYMSNGLPMQSPVYRK</sequence>
<keyword evidence="10" id="KW-0249">Electron transport</keyword>
<keyword evidence="6" id="KW-0808">Transferase</keyword>
<reference evidence="16" key="1">
    <citation type="submission" date="2016-10" db="EMBL/GenBank/DDBJ databases">
        <title>Sequence of Gallionella enrichment culture.</title>
        <authorList>
            <person name="Poehlein A."/>
            <person name="Muehling M."/>
            <person name="Daniel R."/>
        </authorList>
    </citation>
    <scope>NUCLEOTIDE SEQUENCE</scope>
</reference>
<dbReference type="InterPro" id="IPR025710">
    <property type="entry name" value="SoxA"/>
</dbReference>
<evidence type="ECO:0000259" key="15">
    <source>
        <dbReference type="Pfam" id="PF21342"/>
    </source>
</evidence>
<dbReference type="GO" id="GO:0046872">
    <property type="term" value="F:metal ion binding"/>
    <property type="evidence" value="ECO:0007669"/>
    <property type="project" value="UniProtKB-KW"/>
</dbReference>
<gene>
    <name evidence="16" type="primary">soxA_1</name>
    <name evidence="16" type="ORF">GALL_145540</name>
</gene>
<name>A0A1J5S5A4_9ZZZZ</name>
<evidence type="ECO:0000256" key="8">
    <source>
        <dbReference type="ARBA" id="ARBA00022729"/>
    </source>
</evidence>
<organism evidence="16">
    <name type="scientific">mine drainage metagenome</name>
    <dbReference type="NCBI Taxonomy" id="410659"/>
    <lineage>
        <taxon>unclassified sequences</taxon>
        <taxon>metagenomes</taxon>
        <taxon>ecological metagenomes</taxon>
    </lineage>
</organism>
<comment type="subcellular location">
    <subcellularLocation>
        <location evidence="1">Periplasm</location>
    </subcellularLocation>
</comment>
<dbReference type="GO" id="GO:0042597">
    <property type="term" value="C:periplasmic space"/>
    <property type="evidence" value="ECO:0007669"/>
    <property type="project" value="UniProtKB-SubCell"/>
</dbReference>
<dbReference type="GO" id="GO:0070069">
    <property type="term" value="C:cytochrome complex"/>
    <property type="evidence" value="ECO:0007669"/>
    <property type="project" value="InterPro"/>
</dbReference>
<evidence type="ECO:0000256" key="4">
    <source>
        <dbReference type="ARBA" id="ARBA00022448"/>
    </source>
</evidence>
<accession>A0A1J5S5A4</accession>
<keyword evidence="11" id="KW-0408">Iron</keyword>
<evidence type="ECO:0000256" key="10">
    <source>
        <dbReference type="ARBA" id="ARBA00022982"/>
    </source>
</evidence>
<dbReference type="InterPro" id="IPR036909">
    <property type="entry name" value="Cyt_c-like_dom_sf"/>
</dbReference>
<dbReference type="Gene3D" id="1.10.760.10">
    <property type="entry name" value="Cytochrome c-like domain"/>
    <property type="match status" value="2"/>
</dbReference>
<evidence type="ECO:0000256" key="14">
    <source>
        <dbReference type="ARBA" id="ARBA00048423"/>
    </source>
</evidence>
<evidence type="ECO:0000256" key="13">
    <source>
        <dbReference type="ARBA" id="ARBA00048077"/>
    </source>
</evidence>
<dbReference type="GO" id="GO:0016669">
    <property type="term" value="F:oxidoreductase activity, acting on a sulfur group of donors, cytochrome as acceptor"/>
    <property type="evidence" value="ECO:0007669"/>
    <property type="project" value="InterPro"/>
</dbReference>
<feature type="domain" description="Cytochrome c" evidence="15">
    <location>
        <begin position="174"/>
        <end position="268"/>
    </location>
</feature>
<comment type="caution">
    <text evidence="16">The sequence shown here is derived from an EMBL/GenBank/DDBJ whole genome shotgun (WGS) entry which is preliminary data.</text>
</comment>
<dbReference type="GO" id="GO:0019417">
    <property type="term" value="P:sulfur oxidation"/>
    <property type="evidence" value="ECO:0007669"/>
    <property type="project" value="InterPro"/>
</dbReference>
<evidence type="ECO:0000256" key="7">
    <source>
        <dbReference type="ARBA" id="ARBA00022723"/>
    </source>
</evidence>
<dbReference type="NCBIfam" id="TIGR04484">
    <property type="entry name" value="thiosulf_SoxA"/>
    <property type="match status" value="1"/>
</dbReference>
<dbReference type="AlphaFoldDB" id="A0A1J5S5A4"/>
<dbReference type="EMBL" id="MLJW01000067">
    <property type="protein sequence ID" value="OIR03282.1"/>
    <property type="molecule type" value="Genomic_DNA"/>
</dbReference>
<dbReference type="GO" id="GO:0009055">
    <property type="term" value="F:electron transfer activity"/>
    <property type="evidence" value="ECO:0007669"/>
    <property type="project" value="InterPro"/>
</dbReference>
<keyword evidence="9" id="KW-0574">Periplasm</keyword>
<evidence type="ECO:0000256" key="12">
    <source>
        <dbReference type="ARBA" id="ARBA00025746"/>
    </source>
</evidence>
<dbReference type="GO" id="GO:0020037">
    <property type="term" value="F:heme binding"/>
    <property type="evidence" value="ECO:0007669"/>
    <property type="project" value="InterPro"/>
</dbReference>
<dbReference type="SUPFAM" id="SSF46626">
    <property type="entry name" value="Cytochrome c"/>
    <property type="match status" value="2"/>
</dbReference>
<comment type="catalytic activity">
    <reaction evidence="14">
        <text>S-sulfanyl-L-cysteinyl-[SoxY protein] + thiosulfate + 2 Fe(III)-[cytochrome c] = S-(2-sulfodisulfanyl)-L-cysteinyl-[SoxY protein] + 2 Fe(II)-[cytochrome c] + 2 H(+)</text>
        <dbReference type="Rhea" id="RHEA:51224"/>
        <dbReference type="Rhea" id="RHEA-COMP:10350"/>
        <dbReference type="Rhea" id="RHEA-COMP:14399"/>
        <dbReference type="Rhea" id="RHEA-COMP:14689"/>
        <dbReference type="Rhea" id="RHEA-COMP:14690"/>
        <dbReference type="ChEBI" id="CHEBI:15378"/>
        <dbReference type="ChEBI" id="CHEBI:29033"/>
        <dbReference type="ChEBI" id="CHEBI:29034"/>
        <dbReference type="ChEBI" id="CHEBI:33542"/>
        <dbReference type="ChEBI" id="CHEBI:61963"/>
        <dbReference type="ChEBI" id="CHEBI:140664"/>
        <dbReference type="EC" id="2.8.5.2"/>
    </reaction>
</comment>
<keyword evidence="7" id="KW-0479">Metal-binding</keyword>
<protein>
    <recommendedName>
        <fullName evidence="3">L-cysteine S-thiosulfotransferase subunit SoxA</fullName>
        <ecNumber evidence="2">2.8.5.2</ecNumber>
    </recommendedName>
</protein>
<evidence type="ECO:0000256" key="6">
    <source>
        <dbReference type="ARBA" id="ARBA00022679"/>
    </source>
</evidence>
<evidence type="ECO:0000256" key="9">
    <source>
        <dbReference type="ARBA" id="ARBA00022764"/>
    </source>
</evidence>
<feature type="domain" description="Cytochrome c" evidence="15">
    <location>
        <begin position="77"/>
        <end position="159"/>
    </location>
</feature>
<evidence type="ECO:0000256" key="5">
    <source>
        <dbReference type="ARBA" id="ARBA00022617"/>
    </source>
</evidence>
<evidence type="ECO:0000256" key="2">
    <source>
        <dbReference type="ARBA" id="ARBA00012408"/>
    </source>
</evidence>
<proteinExistence type="inferred from homology"/>
<comment type="catalytic activity">
    <reaction evidence="13">
        <text>L-cysteinyl-[SoxY protein] + thiosulfate + 2 Fe(III)-[cytochrome c] = S-sulfosulfanyl-L-cysteinyl-[SoxY protein] + 2 Fe(II)-[cytochrome c] + 2 H(+)</text>
        <dbReference type="Rhea" id="RHEA:56720"/>
        <dbReference type="Rhea" id="RHEA-COMP:10350"/>
        <dbReference type="Rhea" id="RHEA-COMP:14328"/>
        <dbReference type="Rhea" id="RHEA-COMP:14399"/>
        <dbReference type="Rhea" id="RHEA-COMP:14691"/>
        <dbReference type="ChEBI" id="CHEBI:15378"/>
        <dbReference type="ChEBI" id="CHEBI:29033"/>
        <dbReference type="ChEBI" id="CHEBI:29034"/>
        <dbReference type="ChEBI" id="CHEBI:29950"/>
        <dbReference type="ChEBI" id="CHEBI:33542"/>
        <dbReference type="ChEBI" id="CHEBI:139321"/>
        <dbReference type="EC" id="2.8.5.2"/>
    </reaction>
</comment>
<dbReference type="PIRSF" id="PIRSF038455">
    <property type="entry name" value="SoxA"/>
    <property type="match status" value="1"/>
</dbReference>
<dbReference type="EC" id="2.8.5.2" evidence="2"/>
<dbReference type="Pfam" id="PF21342">
    <property type="entry name" value="SoxA-TsdA_cyt-c"/>
    <property type="match status" value="2"/>
</dbReference>
<dbReference type="PROSITE" id="PS51257">
    <property type="entry name" value="PROKAR_LIPOPROTEIN"/>
    <property type="match status" value="1"/>
</dbReference>
<keyword evidence="16" id="KW-0560">Oxidoreductase</keyword>
<evidence type="ECO:0000256" key="3">
    <source>
        <dbReference type="ARBA" id="ARBA00019364"/>
    </source>
</evidence>
<keyword evidence="5" id="KW-0349">Heme</keyword>
<evidence type="ECO:0000313" key="16">
    <source>
        <dbReference type="EMBL" id="OIR03282.1"/>
    </source>
</evidence>
<keyword evidence="4" id="KW-0813">Transport</keyword>
<dbReference type="GO" id="GO:0016740">
    <property type="term" value="F:transferase activity"/>
    <property type="evidence" value="ECO:0007669"/>
    <property type="project" value="UniProtKB-KW"/>
</dbReference>
<evidence type="ECO:0000256" key="1">
    <source>
        <dbReference type="ARBA" id="ARBA00004418"/>
    </source>
</evidence>